<comment type="caution">
    <text evidence="1">The sequence shown here is derived from an EMBL/GenBank/DDBJ whole genome shotgun (WGS) entry which is preliminary data.</text>
</comment>
<sequence length="70" mass="7510">MGTLAGKSRKGKQQVVGEGVETAVAKELPPLPTDTISSSPFKSAMGEERWLRGGAVICKRDPGRWGRITK</sequence>
<dbReference type="AlphaFoldDB" id="A0A8X6KDP1"/>
<keyword evidence="2" id="KW-1185">Reference proteome</keyword>
<protein>
    <submittedName>
        <fullName evidence="1">Uncharacterized protein</fullName>
    </submittedName>
</protein>
<accession>A0A8X6KDP1</accession>
<evidence type="ECO:0000313" key="2">
    <source>
        <dbReference type="Proteomes" id="UP000887116"/>
    </source>
</evidence>
<gene>
    <name evidence="1" type="ORF">TNCT_594111</name>
</gene>
<name>A0A8X6KDP1_TRICU</name>
<reference evidence="1" key="1">
    <citation type="submission" date="2020-07" db="EMBL/GenBank/DDBJ databases">
        <title>Multicomponent nature underlies the extraordinary mechanical properties of spider dragline silk.</title>
        <authorList>
            <person name="Kono N."/>
            <person name="Nakamura H."/>
            <person name="Mori M."/>
            <person name="Yoshida Y."/>
            <person name="Ohtoshi R."/>
            <person name="Malay A.D."/>
            <person name="Moran D.A.P."/>
            <person name="Tomita M."/>
            <person name="Numata K."/>
            <person name="Arakawa K."/>
        </authorList>
    </citation>
    <scope>NUCLEOTIDE SEQUENCE</scope>
</reference>
<proteinExistence type="predicted"/>
<dbReference type="EMBL" id="BMAO01030807">
    <property type="protein sequence ID" value="GFQ70489.1"/>
    <property type="molecule type" value="Genomic_DNA"/>
</dbReference>
<evidence type="ECO:0000313" key="1">
    <source>
        <dbReference type="EMBL" id="GFQ70489.1"/>
    </source>
</evidence>
<dbReference type="Proteomes" id="UP000887116">
    <property type="component" value="Unassembled WGS sequence"/>
</dbReference>
<organism evidence="1 2">
    <name type="scientific">Trichonephila clavata</name>
    <name type="common">Joro spider</name>
    <name type="synonym">Nephila clavata</name>
    <dbReference type="NCBI Taxonomy" id="2740835"/>
    <lineage>
        <taxon>Eukaryota</taxon>
        <taxon>Metazoa</taxon>
        <taxon>Ecdysozoa</taxon>
        <taxon>Arthropoda</taxon>
        <taxon>Chelicerata</taxon>
        <taxon>Arachnida</taxon>
        <taxon>Araneae</taxon>
        <taxon>Araneomorphae</taxon>
        <taxon>Entelegynae</taxon>
        <taxon>Araneoidea</taxon>
        <taxon>Nephilidae</taxon>
        <taxon>Trichonephila</taxon>
    </lineage>
</organism>